<dbReference type="InterPro" id="IPR002044">
    <property type="entry name" value="CBM20"/>
</dbReference>
<keyword evidence="8" id="KW-0326">Glycosidase</keyword>
<dbReference type="InterPro" id="IPR034836">
    <property type="entry name" value="CBM20_glucoamylase"/>
</dbReference>
<dbReference type="SUPFAM" id="SSF49452">
    <property type="entry name" value="Starch-binding domain-like"/>
    <property type="match status" value="1"/>
</dbReference>
<evidence type="ECO:0000259" key="11">
    <source>
        <dbReference type="PROSITE" id="PS51166"/>
    </source>
</evidence>
<dbReference type="GO" id="GO:0005509">
    <property type="term" value="F:calcium ion binding"/>
    <property type="evidence" value="ECO:0007669"/>
    <property type="project" value="InterPro"/>
</dbReference>
<dbReference type="PANTHER" id="PTHR15048">
    <property type="entry name" value="STARCH-BINDING DOMAIN-CONTAINING PROTEIN 1"/>
    <property type="match status" value="1"/>
</dbReference>
<dbReference type="InterPro" id="IPR013783">
    <property type="entry name" value="Ig-like_fold"/>
</dbReference>
<keyword evidence="4" id="KW-0378">Hydrolase</keyword>
<evidence type="ECO:0000256" key="6">
    <source>
        <dbReference type="ARBA" id="ARBA00023180"/>
    </source>
</evidence>
<sequence>MMNDGIPIIYYGQEQDFSGAADPQNREALWPTAYNTGTDRYDLISQLNSIRKAAIEADSTYVTTTSTIVYSDNRAIALRKGAYDDAGTTSVFSNYGSGTNATLSLNSSATGWTKGTTFIDLLSCDEFTTDSSGTLSVTIVDGAPLVLYPTSGLSQTGLCTSAKAADSSTGSIASTISSSKSSTVSPSTSSSAVSSAGTVSSTMSSGMSSSTESTAKTTIKTTSRTTVCPTTSTSTDRSTATSQSTSTTGGPESAATTASTSQSTTATSSFVTSSCAVATSVAVLFYENKTTAWGQSVKLTGSISQLGSWDASNAVALSASDYSTASPIWNGNVTMPAGTTFEYKFILVDDSGDVSWESDPNRNYTVPTGCSTTASVNDTWR</sequence>
<feature type="domain" description="CBM20" evidence="11">
    <location>
        <begin position="275"/>
        <end position="381"/>
    </location>
</feature>
<dbReference type="Proteomes" id="UP001138500">
    <property type="component" value="Unassembled WGS sequence"/>
</dbReference>
<keyword evidence="13" id="KW-1185">Reference proteome</keyword>
<keyword evidence="5" id="KW-0106">Calcium</keyword>
<dbReference type="Gene3D" id="3.20.20.80">
    <property type="entry name" value="Glycosidases"/>
    <property type="match status" value="1"/>
</dbReference>
<gene>
    <name evidence="12" type="ORF">Tdes44962_MAKER00690</name>
</gene>
<dbReference type="AlphaFoldDB" id="A0A9W7VZU3"/>
<dbReference type="GO" id="GO:0000272">
    <property type="term" value="P:polysaccharide catabolic process"/>
    <property type="evidence" value="ECO:0007669"/>
    <property type="project" value="UniProtKB-KW"/>
</dbReference>
<evidence type="ECO:0000256" key="9">
    <source>
        <dbReference type="ARBA" id="ARBA00023326"/>
    </source>
</evidence>
<comment type="caution">
    <text evidence="12">The sequence shown here is derived from an EMBL/GenBank/DDBJ whole genome shotgun (WGS) entry which is preliminary data.</text>
</comment>
<dbReference type="Gene3D" id="2.60.40.10">
    <property type="entry name" value="Immunoglobulins"/>
    <property type="match status" value="1"/>
</dbReference>
<dbReference type="SUPFAM" id="SSF51445">
    <property type="entry name" value="(Trans)glycosidases"/>
    <property type="match status" value="1"/>
</dbReference>
<dbReference type="InterPro" id="IPR017853">
    <property type="entry name" value="GH"/>
</dbReference>
<keyword evidence="2" id="KW-0479">Metal-binding</keyword>
<keyword evidence="6" id="KW-0325">Glycoprotein</keyword>
<dbReference type="SUPFAM" id="SSF51011">
    <property type="entry name" value="Glycosyl hydrolase domain"/>
    <property type="match status" value="1"/>
</dbReference>
<proteinExistence type="predicted"/>
<dbReference type="SMART" id="SM01065">
    <property type="entry name" value="CBM_2"/>
    <property type="match status" value="1"/>
</dbReference>
<accession>A0A9W7VZU3</accession>
<keyword evidence="9" id="KW-0624">Polysaccharide degradation</keyword>
<reference evidence="12 13" key="2">
    <citation type="journal article" date="2021" name="Curr. Genet.">
        <title>Genetic response to nitrogen starvation in the aggressive Eucalyptus foliar pathogen Teratosphaeria destructans.</title>
        <authorList>
            <person name="Havenga M."/>
            <person name="Wingfield B.D."/>
            <person name="Wingfield M.J."/>
            <person name="Dreyer L.L."/>
            <person name="Roets F."/>
            <person name="Aylward J."/>
        </authorList>
    </citation>
    <scope>NUCLEOTIDE SEQUENCE [LARGE SCALE GENOMIC DNA]</scope>
    <source>
        <strain evidence="12">CMW44962</strain>
    </source>
</reference>
<dbReference type="FunFam" id="2.60.40.10:FF:000552">
    <property type="entry name" value="Related to glucoamylase"/>
    <property type="match status" value="1"/>
</dbReference>
<dbReference type="Gene3D" id="2.60.40.1180">
    <property type="entry name" value="Golgi alpha-mannosidase II"/>
    <property type="match status" value="1"/>
</dbReference>
<dbReference type="Pfam" id="PF00686">
    <property type="entry name" value="CBM_20"/>
    <property type="match status" value="1"/>
</dbReference>
<protein>
    <submittedName>
        <fullName evidence="12">Alpha-amylase</fullName>
    </submittedName>
</protein>
<evidence type="ECO:0000256" key="7">
    <source>
        <dbReference type="ARBA" id="ARBA00023277"/>
    </source>
</evidence>
<dbReference type="PANTHER" id="PTHR15048:SF0">
    <property type="entry name" value="STARCH-BINDING DOMAIN-CONTAINING PROTEIN 1"/>
    <property type="match status" value="1"/>
</dbReference>
<evidence type="ECO:0000256" key="5">
    <source>
        <dbReference type="ARBA" id="ARBA00022837"/>
    </source>
</evidence>
<reference evidence="12 13" key="1">
    <citation type="journal article" date="2018" name="IMA Fungus">
        <title>IMA Genome-F 10: Nine draft genome sequences of Claviceps purpurea s.lat., including C. arundinis, C. humidiphila, and C. cf. spartinae, pseudomolecules for the pitch canker pathogen Fusarium circinatum, draft genome of Davidsoniella eucalypti, Grosmannia galeiformis, Quambalaria eucalypti, and Teratosphaeria destructans.</title>
        <authorList>
            <person name="Wingfield B.D."/>
            <person name="Liu M."/>
            <person name="Nguyen H.D."/>
            <person name="Lane F.A."/>
            <person name="Morgan S.W."/>
            <person name="De Vos L."/>
            <person name="Wilken P.M."/>
            <person name="Duong T.A."/>
            <person name="Aylward J."/>
            <person name="Coetzee M.P."/>
            <person name="Dadej K."/>
            <person name="De Beer Z.W."/>
            <person name="Findlay W."/>
            <person name="Havenga M."/>
            <person name="Kolarik M."/>
            <person name="Menzies J.G."/>
            <person name="Naidoo K."/>
            <person name="Pochopski O."/>
            <person name="Shoukouhi P."/>
            <person name="Santana Q.C."/>
            <person name="Seifert K.A."/>
            <person name="Soal N."/>
            <person name="Steenkamp E.T."/>
            <person name="Tatham C.T."/>
            <person name="van der Nest M.A."/>
            <person name="Wingfield M.J."/>
        </authorList>
    </citation>
    <scope>NUCLEOTIDE SEQUENCE [LARGE SCALE GENOMIC DNA]</scope>
    <source>
        <strain evidence="12">CMW44962</strain>
    </source>
</reference>
<name>A0A9W7VZU3_9PEZI</name>
<evidence type="ECO:0000313" key="13">
    <source>
        <dbReference type="Proteomes" id="UP001138500"/>
    </source>
</evidence>
<dbReference type="OrthoDB" id="550577at2759"/>
<dbReference type="InterPro" id="IPR013784">
    <property type="entry name" value="Carb-bd-like_fold"/>
</dbReference>
<evidence type="ECO:0000256" key="10">
    <source>
        <dbReference type="SAM" id="MobiDB-lite"/>
    </source>
</evidence>
<dbReference type="InterPro" id="IPR013780">
    <property type="entry name" value="Glyco_hydro_b"/>
</dbReference>
<evidence type="ECO:0000256" key="1">
    <source>
        <dbReference type="ARBA" id="ARBA00001913"/>
    </source>
</evidence>
<evidence type="ECO:0000256" key="3">
    <source>
        <dbReference type="ARBA" id="ARBA00022729"/>
    </source>
</evidence>
<evidence type="ECO:0000256" key="2">
    <source>
        <dbReference type="ARBA" id="ARBA00022723"/>
    </source>
</evidence>
<organism evidence="12 13">
    <name type="scientific">Teratosphaeria destructans</name>
    <dbReference type="NCBI Taxonomy" id="418781"/>
    <lineage>
        <taxon>Eukaryota</taxon>
        <taxon>Fungi</taxon>
        <taxon>Dikarya</taxon>
        <taxon>Ascomycota</taxon>
        <taxon>Pezizomycotina</taxon>
        <taxon>Dothideomycetes</taxon>
        <taxon>Dothideomycetidae</taxon>
        <taxon>Mycosphaerellales</taxon>
        <taxon>Teratosphaeriaceae</taxon>
        <taxon>Teratosphaeria</taxon>
    </lineage>
</organism>
<dbReference type="EMBL" id="RIBY02002200">
    <property type="protein sequence ID" value="KAH9822862.1"/>
    <property type="molecule type" value="Genomic_DNA"/>
</dbReference>
<comment type="cofactor">
    <cofactor evidence="1">
        <name>Ca(2+)</name>
        <dbReference type="ChEBI" id="CHEBI:29108"/>
    </cofactor>
</comment>
<dbReference type="PROSITE" id="PS51166">
    <property type="entry name" value="CBM20"/>
    <property type="match status" value="1"/>
</dbReference>
<dbReference type="Pfam" id="PF09260">
    <property type="entry name" value="A_amylase_dom_C"/>
    <property type="match status" value="1"/>
</dbReference>
<dbReference type="InterPro" id="IPR015340">
    <property type="entry name" value="A_amylase_C_dom"/>
</dbReference>
<dbReference type="GO" id="GO:0016020">
    <property type="term" value="C:membrane"/>
    <property type="evidence" value="ECO:0007669"/>
    <property type="project" value="TreeGrafter"/>
</dbReference>
<dbReference type="CDD" id="cd05811">
    <property type="entry name" value="CBM20_glucoamylase"/>
    <property type="match status" value="1"/>
</dbReference>
<dbReference type="GO" id="GO:2001070">
    <property type="term" value="F:starch binding"/>
    <property type="evidence" value="ECO:0007669"/>
    <property type="project" value="InterPro"/>
</dbReference>
<dbReference type="GO" id="GO:0004556">
    <property type="term" value="F:alpha-amylase activity"/>
    <property type="evidence" value="ECO:0007669"/>
    <property type="project" value="InterPro"/>
</dbReference>
<feature type="region of interest" description="Disordered" evidence="10">
    <location>
        <begin position="175"/>
        <end position="262"/>
    </location>
</feature>
<keyword evidence="3" id="KW-0732">Signal</keyword>
<evidence type="ECO:0000256" key="4">
    <source>
        <dbReference type="ARBA" id="ARBA00022801"/>
    </source>
</evidence>
<evidence type="ECO:0000313" key="12">
    <source>
        <dbReference type="EMBL" id="KAH9822862.1"/>
    </source>
</evidence>
<keyword evidence="7" id="KW-0119">Carbohydrate metabolism</keyword>
<evidence type="ECO:0000256" key="8">
    <source>
        <dbReference type="ARBA" id="ARBA00023295"/>
    </source>
</evidence>